<proteinExistence type="predicted"/>
<evidence type="ECO:0000313" key="2">
    <source>
        <dbReference type="Proteomes" id="UP000191257"/>
    </source>
</evidence>
<sequence length="147" mass="15751">MDSIKTIVPIFILKTRSFWLGIFPILLTLGDMLFSGLSDADGGPLVGLIAMLTGYALPEVQAFLLKLTPIWGLIIAQQRGGIGGGIPRPYTLDPAKERQIVEVVEDGKSAFEAGKAVGVAIRQRPGLIQAGKSRDLIKAKSPAPREE</sequence>
<keyword evidence="2" id="KW-1185">Reference proteome</keyword>
<dbReference type="Proteomes" id="UP000191257">
    <property type="component" value="Chromosome"/>
</dbReference>
<organism evidence="1 2">
    <name type="scientific">Paracoccus yeei</name>
    <dbReference type="NCBI Taxonomy" id="147645"/>
    <lineage>
        <taxon>Bacteria</taxon>
        <taxon>Pseudomonadati</taxon>
        <taxon>Pseudomonadota</taxon>
        <taxon>Alphaproteobacteria</taxon>
        <taxon>Rhodobacterales</taxon>
        <taxon>Paracoccaceae</taxon>
        <taxon>Paracoccus</taxon>
    </lineage>
</organism>
<dbReference type="RefSeq" id="WP_080622436.1">
    <property type="nucleotide sequence ID" value="NZ_CAWMZI010000001.1"/>
</dbReference>
<evidence type="ECO:0000313" key="1">
    <source>
        <dbReference type="EMBL" id="ARC37990.1"/>
    </source>
</evidence>
<dbReference type="EMBL" id="CP020442">
    <property type="protein sequence ID" value="ARC37990.1"/>
    <property type="molecule type" value="Genomic_DNA"/>
</dbReference>
<dbReference type="KEGG" id="pye:A6J80_17970"/>
<accession>A0A1V0GW20</accession>
<dbReference type="AlphaFoldDB" id="A0A1V0GW20"/>
<protein>
    <submittedName>
        <fullName evidence="1">Uncharacterized protein</fullName>
    </submittedName>
</protein>
<dbReference type="STRING" id="147645.A6J80_17970"/>
<gene>
    <name evidence="1" type="ORF">A6J80_17970</name>
</gene>
<reference evidence="1" key="1">
    <citation type="submission" date="2017-12" db="EMBL/GenBank/DDBJ databases">
        <title>FDA dAtabase for Regulatory Grade micrObial Sequences (FDA-ARGOS): Supporting development and validation of Infectious Disease Dx tests.</title>
        <authorList>
            <person name="Campos J."/>
            <person name="Goldberg B."/>
            <person name="Tallon L."/>
            <person name="Sadzewicz L."/>
            <person name="Sengamalay N."/>
            <person name="Ott S."/>
            <person name="Godinez A."/>
            <person name="Nagaraj S."/>
            <person name="Vyas G."/>
            <person name="Aluvathingal J."/>
            <person name="Nadendla S."/>
            <person name="Geyer C."/>
            <person name="Nandy P."/>
            <person name="Hobson J."/>
            <person name="Sichtig H."/>
        </authorList>
    </citation>
    <scope>NUCLEOTIDE SEQUENCE</scope>
    <source>
        <strain evidence="1">FDAARGOS_252</strain>
    </source>
</reference>
<name>A0A1V0GW20_9RHOB</name>